<keyword evidence="1" id="KW-0812">Transmembrane</keyword>
<name>A0A481YTT2_9VIRU</name>
<evidence type="ECO:0000313" key="2">
    <source>
        <dbReference type="EMBL" id="QBK85906.1"/>
    </source>
</evidence>
<keyword evidence="1" id="KW-1133">Transmembrane helix</keyword>
<accession>A0A481YTT2</accession>
<organism evidence="2">
    <name type="scientific">Marseillevirus LCMAC101</name>
    <dbReference type="NCBI Taxonomy" id="2506602"/>
    <lineage>
        <taxon>Viruses</taxon>
        <taxon>Varidnaviria</taxon>
        <taxon>Bamfordvirae</taxon>
        <taxon>Nucleocytoviricota</taxon>
        <taxon>Megaviricetes</taxon>
        <taxon>Pimascovirales</taxon>
        <taxon>Pimascovirales incertae sedis</taxon>
        <taxon>Marseilleviridae</taxon>
    </lineage>
</organism>
<feature type="transmembrane region" description="Helical" evidence="1">
    <location>
        <begin position="108"/>
        <end position="126"/>
    </location>
</feature>
<gene>
    <name evidence="2" type="ORF">LCMAC101_05010</name>
</gene>
<keyword evidence="1" id="KW-0472">Membrane</keyword>
<reference evidence="2" key="1">
    <citation type="journal article" date="2019" name="MBio">
        <title>Virus Genomes from Deep Sea Sediments Expand the Ocean Megavirome and Support Independent Origins of Viral Gigantism.</title>
        <authorList>
            <person name="Backstrom D."/>
            <person name="Yutin N."/>
            <person name="Jorgensen S.L."/>
            <person name="Dharamshi J."/>
            <person name="Homa F."/>
            <person name="Zaremba-Niedwiedzka K."/>
            <person name="Spang A."/>
            <person name="Wolf Y.I."/>
            <person name="Koonin E.V."/>
            <person name="Ettema T.J."/>
        </authorList>
    </citation>
    <scope>NUCLEOTIDE SEQUENCE</scope>
</reference>
<feature type="transmembrane region" description="Helical" evidence="1">
    <location>
        <begin position="83"/>
        <end position="102"/>
    </location>
</feature>
<sequence length="158" mass="18089">MSNSLKRSYKETFNIFVLFKMGLDAVDAWTLGHFIFGIIATIAICPEHPGIGILTGNIGHAYMEAMEKNYRKGVLVEADRNHYGDLVAFLMGSLVGIYFTPFTIKYPIVRWILVAILIIVVIQEWGREKWPEKWPFDPAENPFHWFGTVKALVNNNKK</sequence>
<protein>
    <submittedName>
        <fullName evidence="2">Uncharacterized protein</fullName>
    </submittedName>
</protein>
<dbReference type="EMBL" id="MK500328">
    <property type="protein sequence ID" value="QBK85906.1"/>
    <property type="molecule type" value="Genomic_DNA"/>
</dbReference>
<evidence type="ECO:0000256" key="1">
    <source>
        <dbReference type="SAM" id="Phobius"/>
    </source>
</evidence>
<proteinExistence type="predicted"/>